<keyword evidence="2" id="KW-1185">Reference proteome</keyword>
<name>A0A1I8FH13_9PLAT</name>
<dbReference type="AlphaFoldDB" id="A0A1I8FH13"/>
<protein>
    <submittedName>
        <fullName evidence="3">PH domain-containing protein</fullName>
    </submittedName>
</protein>
<organism evidence="2 3">
    <name type="scientific">Macrostomum lignano</name>
    <dbReference type="NCBI Taxonomy" id="282301"/>
    <lineage>
        <taxon>Eukaryota</taxon>
        <taxon>Metazoa</taxon>
        <taxon>Spiralia</taxon>
        <taxon>Lophotrochozoa</taxon>
        <taxon>Platyhelminthes</taxon>
        <taxon>Rhabditophora</taxon>
        <taxon>Macrostomorpha</taxon>
        <taxon>Macrostomida</taxon>
        <taxon>Macrostomidae</taxon>
        <taxon>Macrostomum</taxon>
    </lineage>
</organism>
<proteinExistence type="predicted"/>
<dbReference type="Proteomes" id="UP000095280">
    <property type="component" value="Unplaced"/>
</dbReference>
<dbReference type="WBParaSite" id="maker-unitig_32784-snap-gene-0.3-mRNA-1">
    <property type="protein sequence ID" value="maker-unitig_32784-snap-gene-0.3-mRNA-1"/>
    <property type="gene ID" value="maker-unitig_32784-snap-gene-0.3"/>
</dbReference>
<reference evidence="3" key="1">
    <citation type="submission" date="2016-11" db="UniProtKB">
        <authorList>
            <consortium name="WormBaseParasite"/>
        </authorList>
    </citation>
    <scope>IDENTIFICATION</scope>
</reference>
<feature type="region of interest" description="Disordered" evidence="1">
    <location>
        <begin position="138"/>
        <end position="158"/>
    </location>
</feature>
<evidence type="ECO:0000313" key="2">
    <source>
        <dbReference type="Proteomes" id="UP000095280"/>
    </source>
</evidence>
<evidence type="ECO:0000256" key="1">
    <source>
        <dbReference type="SAM" id="MobiDB-lite"/>
    </source>
</evidence>
<accession>A0A1I8FH13</accession>
<sequence length="355" mass="38401">DARVAALAGTWKATCSARRTRSSSLVRRWFFIKDNRLYYCKKTDASDVTCLEDDLRMLYGKVATAGRQALRTGADRARSDSPVGRPENPADLLLWCTALQSGWQHHRSTRSLTRLYARSASEGLQSLSKIRQRVGVVNSSSTGSSNQPTHQASRFDAAAAAAERAGQLEAQASGRCSPHPIGARQFRLLRLRRDQAALVMCESRHTGVIDLLWVHRSLGVHVSKSSRSRWTRGRPFTAEAHASAGNAKVNAIQEHSRLRQPAASGPTARPLASAQGVHHGQVGCTTPLSFARCQTGVWSPTLHWPRPRQPTADLTGMLDGAGATAPSVKPAGLGQPDAADRLRQGGQRAGCECCC</sequence>
<evidence type="ECO:0000313" key="3">
    <source>
        <dbReference type="WBParaSite" id="maker-unitig_32784-snap-gene-0.3-mRNA-1"/>
    </source>
</evidence>